<proteinExistence type="inferred from homology"/>
<evidence type="ECO:0000256" key="11">
    <source>
        <dbReference type="SAM" id="SignalP"/>
    </source>
</evidence>
<evidence type="ECO:0000256" key="7">
    <source>
        <dbReference type="ARBA" id="ARBA00023049"/>
    </source>
</evidence>
<dbReference type="Pfam" id="PF01427">
    <property type="entry name" value="Peptidase_M15"/>
    <property type="match status" value="1"/>
</dbReference>
<dbReference type="PANTHER" id="PTHR43126:SF1">
    <property type="entry name" value="D-ALANYL-D-ALANINE DIPEPTIDASE"/>
    <property type="match status" value="1"/>
</dbReference>
<dbReference type="CDD" id="cd14817">
    <property type="entry name" value="D-Ala-D-Ala_dipeptidase_VanX"/>
    <property type="match status" value="1"/>
</dbReference>
<feature type="binding site" evidence="9">
    <location>
        <position position="141"/>
    </location>
    <ligand>
        <name>Zn(2+)</name>
        <dbReference type="ChEBI" id="CHEBI:29105"/>
        <note>catalytic</note>
    </ligand>
</feature>
<feature type="active site" description="Proton donor/acceptor" evidence="9">
    <location>
        <position position="206"/>
    </location>
</feature>
<dbReference type="GO" id="GO:0006508">
    <property type="term" value="P:proteolysis"/>
    <property type="evidence" value="ECO:0007669"/>
    <property type="project" value="UniProtKB-KW"/>
</dbReference>
<protein>
    <recommendedName>
        <fullName evidence="9 10">D-alanyl-D-alanine dipeptidase</fullName>
        <shortName evidence="9 10">D-Ala-D-Ala dipeptidase</shortName>
        <ecNumber evidence="9 10">3.4.13.22</ecNumber>
    </recommendedName>
</protein>
<keyword evidence="4 9" id="KW-0378">Hydrolase</keyword>
<keyword evidence="6 9" id="KW-0224">Dipeptidase</keyword>
<comment type="function">
    <text evidence="9 10">Catalyzes hydrolysis of the D-alanyl-D-alanine dipeptide.</text>
</comment>
<keyword evidence="3 9" id="KW-0479">Metal-binding</keyword>
<keyword evidence="11" id="KW-0732">Signal</keyword>
<dbReference type="Proteomes" id="UP000305881">
    <property type="component" value="Chromosome"/>
</dbReference>
<keyword evidence="7 9" id="KW-0482">Metalloprotease</keyword>
<dbReference type="KEGG" id="mbur:EQU24_12230"/>
<dbReference type="GO" id="GO:0160237">
    <property type="term" value="F:D-Ala-D-Ala dipeptidase activity"/>
    <property type="evidence" value="ECO:0007669"/>
    <property type="project" value="UniProtKB-EC"/>
</dbReference>
<feature type="binding site" evidence="9">
    <location>
        <position position="209"/>
    </location>
    <ligand>
        <name>Zn(2+)</name>
        <dbReference type="ChEBI" id="CHEBI:29105"/>
        <note>catalytic</note>
    </ligand>
</feature>
<sequence>MNIRKTGVLMLALLSLKTFNPAYAQVQEDFVYVDTLIPSIHLDIRYASANNFIGRPIDGYYRPCALLTQTAAEALMAAQNELAKFNLGLKIFDAYRPQRAVRHFVRWSQDADDVAMKDVYYPHLDKPSLIEEGYIAARSSHSRGSTVDVTLVDLNNGEELDMGGFFDYFGPESWSYAKTPTAMQRAHRMLLQTVMEKQGFVHYPQEWWHFTLANEPYPDTYFDFPVQ</sequence>
<feature type="site" description="Transition state stabilizer" evidence="9">
    <location>
        <position position="96"/>
    </location>
</feature>
<evidence type="ECO:0000256" key="9">
    <source>
        <dbReference type="HAMAP-Rule" id="MF_01924"/>
    </source>
</evidence>
<feature type="chain" id="PRO_5020956557" description="D-alanyl-D-alanine dipeptidase" evidence="11">
    <location>
        <begin position="25"/>
        <end position="227"/>
    </location>
</feature>
<feature type="binding site" evidence="9">
    <location>
        <position position="148"/>
    </location>
    <ligand>
        <name>Zn(2+)</name>
        <dbReference type="ChEBI" id="CHEBI:29105"/>
        <note>catalytic</note>
    </ligand>
</feature>
<evidence type="ECO:0000256" key="8">
    <source>
        <dbReference type="ARBA" id="ARBA00023316"/>
    </source>
</evidence>
<evidence type="ECO:0000256" key="1">
    <source>
        <dbReference type="ARBA" id="ARBA00001362"/>
    </source>
</evidence>
<evidence type="ECO:0000256" key="2">
    <source>
        <dbReference type="ARBA" id="ARBA00022670"/>
    </source>
</evidence>
<dbReference type="InterPro" id="IPR000755">
    <property type="entry name" value="A_A_dipeptidase"/>
</dbReference>
<comment type="catalytic activity">
    <reaction evidence="1 9 10">
        <text>D-alanyl-D-alanine + H2O = 2 D-alanine</text>
        <dbReference type="Rhea" id="RHEA:20661"/>
        <dbReference type="ChEBI" id="CHEBI:15377"/>
        <dbReference type="ChEBI" id="CHEBI:57416"/>
        <dbReference type="ChEBI" id="CHEBI:57822"/>
        <dbReference type="EC" id="3.4.13.22"/>
    </reaction>
</comment>
<keyword evidence="8 10" id="KW-0961">Cell wall biogenesis/degradation</keyword>
<dbReference type="SUPFAM" id="SSF55166">
    <property type="entry name" value="Hedgehog/DD-peptidase"/>
    <property type="match status" value="1"/>
</dbReference>
<comment type="similarity">
    <text evidence="9 10">Belongs to the peptidase M15D family.</text>
</comment>
<organism evidence="12 13">
    <name type="scientific">Methylotuvimicrobium buryatense</name>
    <name type="common">Methylomicrobium buryatense</name>
    <dbReference type="NCBI Taxonomy" id="95641"/>
    <lineage>
        <taxon>Bacteria</taxon>
        <taxon>Pseudomonadati</taxon>
        <taxon>Pseudomonadota</taxon>
        <taxon>Gammaproteobacteria</taxon>
        <taxon>Methylococcales</taxon>
        <taxon>Methylococcaceae</taxon>
        <taxon>Methylotuvimicrobium</taxon>
    </lineage>
</organism>
<dbReference type="PANTHER" id="PTHR43126">
    <property type="entry name" value="D-ALANYL-D-ALANINE DIPEPTIDASE"/>
    <property type="match status" value="1"/>
</dbReference>
<dbReference type="GO" id="GO:0008270">
    <property type="term" value="F:zinc ion binding"/>
    <property type="evidence" value="ECO:0007669"/>
    <property type="project" value="UniProtKB-UniRule"/>
</dbReference>
<dbReference type="PIRSF" id="PIRSF026671">
    <property type="entry name" value="AA_dipeptidase"/>
    <property type="match status" value="1"/>
</dbReference>
<dbReference type="InterPro" id="IPR009045">
    <property type="entry name" value="Zn_M74/Hedgehog-like"/>
</dbReference>
<comment type="cofactor">
    <cofactor evidence="9">
        <name>Zn(2+)</name>
        <dbReference type="ChEBI" id="CHEBI:29105"/>
    </cofactor>
    <text evidence="9">Binds 1 zinc ion per subunit.</text>
</comment>
<keyword evidence="5 9" id="KW-0862">Zinc</keyword>
<accession>A0A4P9UQU6</accession>
<name>A0A4P9UQU6_METBY</name>
<dbReference type="GO" id="GO:0071555">
    <property type="term" value="P:cell wall organization"/>
    <property type="evidence" value="ECO:0007669"/>
    <property type="project" value="UniProtKB-KW"/>
</dbReference>
<feature type="signal peptide" evidence="11">
    <location>
        <begin position="1"/>
        <end position="24"/>
    </location>
</feature>
<dbReference type="OrthoDB" id="9801430at2"/>
<dbReference type="AlphaFoldDB" id="A0A4P9UQU6"/>
<dbReference type="HAMAP" id="MF_01924">
    <property type="entry name" value="A_A_dipeptidase"/>
    <property type="match status" value="1"/>
</dbReference>
<evidence type="ECO:0000256" key="4">
    <source>
        <dbReference type="ARBA" id="ARBA00022801"/>
    </source>
</evidence>
<evidence type="ECO:0000256" key="3">
    <source>
        <dbReference type="ARBA" id="ARBA00022723"/>
    </source>
</evidence>
<evidence type="ECO:0000313" key="13">
    <source>
        <dbReference type="Proteomes" id="UP000305881"/>
    </source>
</evidence>
<evidence type="ECO:0000256" key="10">
    <source>
        <dbReference type="PIRNR" id="PIRNR026671"/>
    </source>
</evidence>
<dbReference type="GO" id="GO:0008237">
    <property type="term" value="F:metallopeptidase activity"/>
    <property type="evidence" value="ECO:0007669"/>
    <property type="project" value="UniProtKB-KW"/>
</dbReference>
<gene>
    <name evidence="9" type="primary">ddpX</name>
    <name evidence="12" type="ORF">EQU24_12230</name>
</gene>
<keyword evidence="13" id="KW-1185">Reference proteome</keyword>
<dbReference type="EC" id="3.4.13.22" evidence="9 10"/>
<evidence type="ECO:0000256" key="5">
    <source>
        <dbReference type="ARBA" id="ARBA00022833"/>
    </source>
</evidence>
<dbReference type="Gene3D" id="3.30.1380.10">
    <property type="match status" value="1"/>
</dbReference>
<reference evidence="13" key="1">
    <citation type="journal article" date="2019" name="J. Bacteriol.">
        <title>A Mutagenic Screen Identifies a TonB-Dependent Receptor Required for the Lanthanide Metal Switch in the Type I Methanotroph 'Methylotuvimicrobium buryatense' 5GB1C.</title>
        <authorList>
            <person name="Groom J.D."/>
            <person name="Ford S.M."/>
            <person name="Pesesky M.W."/>
            <person name="Lidstrom M.E."/>
        </authorList>
    </citation>
    <scope>NUCLEOTIDE SEQUENCE [LARGE SCALE GENOMIC DNA]</scope>
    <source>
        <strain evidence="13">5GB1C</strain>
    </source>
</reference>
<evidence type="ECO:0000313" key="12">
    <source>
        <dbReference type="EMBL" id="QCW82923.1"/>
    </source>
</evidence>
<keyword evidence="2 9" id="KW-0645">Protease</keyword>
<evidence type="ECO:0000256" key="6">
    <source>
        <dbReference type="ARBA" id="ARBA00022997"/>
    </source>
</evidence>
<dbReference type="EMBL" id="CP035467">
    <property type="protein sequence ID" value="QCW82923.1"/>
    <property type="molecule type" value="Genomic_DNA"/>
</dbReference>